<reference evidence="10 11" key="1">
    <citation type="submission" date="2023-09" db="EMBL/GenBank/DDBJ databases">
        <authorList>
            <person name="Rey-Velasco X."/>
        </authorList>
    </citation>
    <scope>NUCLEOTIDE SEQUENCE [LARGE SCALE GENOMIC DNA]</scope>
    <source>
        <strain evidence="10 11">F363</strain>
    </source>
</reference>
<evidence type="ECO:0000256" key="7">
    <source>
        <dbReference type="SAM" id="Phobius"/>
    </source>
</evidence>
<feature type="transmembrane region" description="Helical" evidence="7">
    <location>
        <begin position="449"/>
        <end position="467"/>
    </location>
</feature>
<evidence type="ECO:0000256" key="1">
    <source>
        <dbReference type="ARBA" id="ARBA00004651"/>
    </source>
</evidence>
<feature type="transmembrane region" description="Helical" evidence="7">
    <location>
        <begin position="94"/>
        <end position="113"/>
    </location>
</feature>
<comment type="similarity">
    <text evidence="6">Belongs to the YccS/YhfK family.</text>
</comment>
<evidence type="ECO:0000313" key="10">
    <source>
        <dbReference type="EMBL" id="MDT0641749.1"/>
    </source>
</evidence>
<evidence type="ECO:0000259" key="9">
    <source>
        <dbReference type="Pfam" id="PF13515"/>
    </source>
</evidence>
<dbReference type="Pfam" id="PF13515">
    <property type="entry name" value="FUSC_2"/>
    <property type="match status" value="1"/>
</dbReference>
<keyword evidence="4 7" id="KW-1133">Transmembrane helix</keyword>
<feature type="transmembrane region" description="Helical" evidence="7">
    <location>
        <begin position="142"/>
        <end position="164"/>
    </location>
</feature>
<sequence length="755" mass="85625">MKSKLSRHLRKFLNFLRSTDFSKAIILTLSIVIPISFFSSFSNLVIGIAIAKGCLLCSPSNVTGSLKHKIIGLVCASGLAAVSTVISGYAQFNIFLLVPVLAVLMFGISYLAVYGLRASLVSFSGLLAVVLSFTKIQSGLEIWQQGLLIFAGGLWYLLLSLLWYSLNPRKETDVLLAEAMQITSDYLKIRRQLLTPGKKRNKLQEKLFSLQTDLNEKHERLRETLIGAGKISGNNDYEKNRLMVFVELVDILELAMTNPVDYEKMDMLFKGKEAQLEALKSLIAAMAEHLTQLSSSLQYRRKLPKNNLDFHLSQLQSSIEAFRESMDVNERRESMLLLRNLYSYQNEQVQKINSIFNNLGSKKKAHHPLVKNPDILKFLSRQDYSPAVLLQNFNFNSTIFRHSLRLALIVVAGFSIGIYFSIQNAYWILLTIVVIMRPNYGLTKERSKQRIIGTLIGGGIAIAIVLLIQNKILYTILGIGSLTMAFSLLQRNYRTAAIYITLSIIFIYALMQPNVINVIEYRILDTIIGAGLAALGNYFLWPAWEIHSLKEQLINSLNANKTYLKEIDAYYHQKKELPVSYKLARKHAFISMGNLSAAFQRVTQEPESRQKEIDLIFRLVGLNQTFLSALASLGTFIRSNKTTSASASFEKMTEYIYGNIKKAEEILVNTSTPETFNNSAEIEEAKRGLSKSYEKLLDQRMKELESGKTRIDPEMRLQLREAQLVNHQLEWLRDLSENILNSVTKVQKIFNLNMD</sequence>
<feature type="domain" description="Integral membrane protein YccS N-terminal" evidence="8">
    <location>
        <begin position="80"/>
        <end position="342"/>
    </location>
</feature>
<organism evidence="10 11">
    <name type="scientific">Autumnicola tepida</name>
    <dbReference type="NCBI Taxonomy" id="3075595"/>
    <lineage>
        <taxon>Bacteria</taxon>
        <taxon>Pseudomonadati</taxon>
        <taxon>Bacteroidota</taxon>
        <taxon>Flavobacteriia</taxon>
        <taxon>Flavobacteriales</taxon>
        <taxon>Flavobacteriaceae</taxon>
        <taxon>Autumnicola</taxon>
    </lineage>
</organism>
<comment type="subcellular location">
    <subcellularLocation>
        <location evidence="1">Cell membrane</location>
        <topology evidence="1">Multi-pass membrane protein</topology>
    </subcellularLocation>
</comment>
<feature type="domain" description="Integral membrane bound transporter" evidence="9">
    <location>
        <begin position="415"/>
        <end position="535"/>
    </location>
</feature>
<evidence type="ECO:0000256" key="2">
    <source>
        <dbReference type="ARBA" id="ARBA00022475"/>
    </source>
</evidence>
<dbReference type="Pfam" id="PF12805">
    <property type="entry name" value="FUSC-like"/>
    <property type="match status" value="1"/>
</dbReference>
<evidence type="ECO:0000313" key="11">
    <source>
        <dbReference type="Proteomes" id="UP001262889"/>
    </source>
</evidence>
<feature type="transmembrane region" description="Helical" evidence="7">
    <location>
        <begin position="70"/>
        <end position="88"/>
    </location>
</feature>
<feature type="transmembrane region" description="Helical" evidence="7">
    <location>
        <begin position="406"/>
        <end position="429"/>
    </location>
</feature>
<evidence type="ECO:0000256" key="3">
    <source>
        <dbReference type="ARBA" id="ARBA00022692"/>
    </source>
</evidence>
<gene>
    <name evidence="10" type="ORF">RM553_02790</name>
</gene>
<evidence type="ECO:0000259" key="8">
    <source>
        <dbReference type="Pfam" id="PF12805"/>
    </source>
</evidence>
<keyword evidence="5 7" id="KW-0472">Membrane</keyword>
<name>A0ABU3C5Z0_9FLAO</name>
<dbReference type="PANTHER" id="PTHR30509:SF8">
    <property type="entry name" value="INNER MEMBRANE PROTEIN YCCS"/>
    <property type="match status" value="1"/>
</dbReference>
<keyword evidence="3 7" id="KW-0812">Transmembrane</keyword>
<dbReference type="InterPro" id="IPR049453">
    <property type="entry name" value="Memb_transporter_dom"/>
</dbReference>
<accession>A0ABU3C5Z0</accession>
<dbReference type="PANTHER" id="PTHR30509">
    <property type="entry name" value="P-HYDROXYBENZOIC ACID EFFLUX PUMP SUBUNIT-RELATED"/>
    <property type="match status" value="1"/>
</dbReference>
<evidence type="ECO:0000256" key="6">
    <source>
        <dbReference type="ARBA" id="ARBA00043993"/>
    </source>
</evidence>
<dbReference type="EMBL" id="JAVRHQ010000002">
    <property type="protein sequence ID" value="MDT0641749.1"/>
    <property type="molecule type" value="Genomic_DNA"/>
</dbReference>
<proteinExistence type="inferred from homology"/>
<evidence type="ECO:0000256" key="4">
    <source>
        <dbReference type="ARBA" id="ARBA00022989"/>
    </source>
</evidence>
<keyword evidence="11" id="KW-1185">Reference proteome</keyword>
<evidence type="ECO:0000256" key="5">
    <source>
        <dbReference type="ARBA" id="ARBA00023136"/>
    </source>
</evidence>
<dbReference type="RefSeq" id="WP_311533460.1">
    <property type="nucleotide sequence ID" value="NZ_JAVRHQ010000002.1"/>
</dbReference>
<comment type="caution">
    <text evidence="10">The sequence shown here is derived from an EMBL/GenBank/DDBJ whole genome shotgun (WGS) entry which is preliminary data.</text>
</comment>
<feature type="transmembrane region" description="Helical" evidence="7">
    <location>
        <begin position="495"/>
        <end position="511"/>
    </location>
</feature>
<feature type="transmembrane region" description="Helical" evidence="7">
    <location>
        <begin position="472"/>
        <end position="489"/>
    </location>
</feature>
<feature type="transmembrane region" description="Helical" evidence="7">
    <location>
        <begin position="120"/>
        <end position="136"/>
    </location>
</feature>
<protein>
    <submittedName>
        <fullName evidence="10">FUSC family membrane protein</fullName>
    </submittedName>
</protein>
<keyword evidence="2" id="KW-1003">Cell membrane</keyword>
<dbReference type="Proteomes" id="UP001262889">
    <property type="component" value="Unassembled WGS sequence"/>
</dbReference>
<feature type="transmembrane region" description="Helical" evidence="7">
    <location>
        <begin position="21"/>
        <end position="38"/>
    </location>
</feature>
<dbReference type="InterPro" id="IPR032692">
    <property type="entry name" value="YccS_N"/>
</dbReference>